<gene>
    <name evidence="1" type="primary">pilT_2</name>
    <name evidence="1" type="ORF">DDT42_01942</name>
</gene>
<accession>A0A9E2BI84</accession>
<comment type="caution">
    <text evidence="1">The sequence shown here is derived from an EMBL/GenBank/DDBJ whole genome shotgun (WGS) entry which is preliminary data.</text>
</comment>
<name>A0A9E2BI84_PSYF1</name>
<dbReference type="InterPro" id="IPR027417">
    <property type="entry name" value="P-loop_NTPase"/>
</dbReference>
<proteinExistence type="predicted"/>
<dbReference type="Gene3D" id="3.40.50.300">
    <property type="entry name" value="P-loop containing nucleotide triphosphate hydrolases"/>
    <property type="match status" value="1"/>
</dbReference>
<sequence length="72" mass="8207">MMLSTPGIQNLIREGKYNQIYTQIQLGGGESMHTMNSSLHRLYLEGQIEEEIMFKHSSTPKELKALLKEGRA</sequence>
<dbReference type="AlphaFoldDB" id="A0A9E2BI84"/>
<dbReference type="EMBL" id="QLTW01000293">
    <property type="protein sequence ID" value="MBT9146063.1"/>
    <property type="molecule type" value="Genomic_DNA"/>
</dbReference>
<dbReference type="Proteomes" id="UP000811545">
    <property type="component" value="Unassembled WGS sequence"/>
</dbReference>
<reference evidence="1 2" key="1">
    <citation type="journal article" date="2021" name="bioRxiv">
        <title>Unique metabolic strategies in Hadean analogues reveal hints for primordial physiology.</title>
        <authorList>
            <person name="Nobu M.K."/>
            <person name="Nakai R."/>
            <person name="Tamazawa S."/>
            <person name="Mori H."/>
            <person name="Toyoda A."/>
            <person name="Ijiri A."/>
            <person name="Suzuki S."/>
            <person name="Kurokawa K."/>
            <person name="Kamagata Y."/>
            <person name="Tamaki H."/>
        </authorList>
    </citation>
    <scope>NUCLEOTIDE SEQUENCE [LARGE SCALE GENOMIC DNA]</scope>
    <source>
        <strain evidence="1">BS525</strain>
    </source>
</reference>
<evidence type="ECO:0000313" key="1">
    <source>
        <dbReference type="EMBL" id="MBT9146063.1"/>
    </source>
</evidence>
<protein>
    <submittedName>
        <fullName evidence="1">Twitching mobility protein</fullName>
    </submittedName>
</protein>
<organism evidence="1 2">
    <name type="scientific">Psychracetigena formicireducens</name>
    <dbReference type="NCBI Taxonomy" id="2986056"/>
    <lineage>
        <taxon>Bacteria</taxon>
        <taxon>Bacillati</taxon>
        <taxon>Candidatus Lithacetigenota</taxon>
        <taxon>Candidatus Psychracetigena</taxon>
    </lineage>
</organism>
<evidence type="ECO:0000313" key="2">
    <source>
        <dbReference type="Proteomes" id="UP000811545"/>
    </source>
</evidence>